<comment type="caution">
    <text evidence="1">The sequence shown here is derived from an EMBL/GenBank/DDBJ whole genome shotgun (WGS) entry which is preliminary data.</text>
</comment>
<name>A0ABW0TKD3_9BACL</name>
<keyword evidence="2" id="KW-1185">Reference proteome</keyword>
<dbReference type="RefSeq" id="WP_381435416.1">
    <property type="nucleotide sequence ID" value="NZ_JBHSNO010000006.1"/>
</dbReference>
<proteinExistence type="predicted"/>
<reference evidence="2" key="1">
    <citation type="journal article" date="2019" name="Int. J. Syst. Evol. Microbiol.">
        <title>The Global Catalogue of Microorganisms (GCM) 10K type strain sequencing project: providing services to taxonomists for standard genome sequencing and annotation.</title>
        <authorList>
            <consortium name="The Broad Institute Genomics Platform"/>
            <consortium name="The Broad Institute Genome Sequencing Center for Infectious Disease"/>
            <person name="Wu L."/>
            <person name="Ma J."/>
        </authorList>
    </citation>
    <scope>NUCLEOTIDE SEQUENCE [LARGE SCALE GENOMIC DNA]</scope>
    <source>
        <strain evidence="2">CGMCC 4.1434</strain>
    </source>
</reference>
<organism evidence="1 2">
    <name type="scientific">Sporosarcina soli</name>
    <dbReference type="NCBI Taxonomy" id="334736"/>
    <lineage>
        <taxon>Bacteria</taxon>
        <taxon>Bacillati</taxon>
        <taxon>Bacillota</taxon>
        <taxon>Bacilli</taxon>
        <taxon>Bacillales</taxon>
        <taxon>Caryophanaceae</taxon>
        <taxon>Sporosarcina</taxon>
    </lineage>
</organism>
<evidence type="ECO:0000313" key="1">
    <source>
        <dbReference type="EMBL" id="MFC5589870.1"/>
    </source>
</evidence>
<sequence length="77" mass="8840">MFNKPEDARMTRGEAEKYGREIDAKNARLENVEIAEEITFSTDEISPRISEAEVKRRVGEQNYENMIDDSTVNSINS</sequence>
<dbReference type="EMBL" id="JBHSNO010000006">
    <property type="protein sequence ID" value="MFC5589870.1"/>
    <property type="molecule type" value="Genomic_DNA"/>
</dbReference>
<protein>
    <submittedName>
        <fullName evidence="1">Uncharacterized protein</fullName>
    </submittedName>
</protein>
<evidence type="ECO:0000313" key="2">
    <source>
        <dbReference type="Proteomes" id="UP001596109"/>
    </source>
</evidence>
<gene>
    <name evidence="1" type="ORF">ACFPRA_13270</name>
</gene>
<dbReference type="Proteomes" id="UP001596109">
    <property type="component" value="Unassembled WGS sequence"/>
</dbReference>
<accession>A0ABW0TKD3</accession>